<keyword evidence="3 6" id="KW-1133">Transmembrane helix</keyword>
<reference evidence="9" key="1">
    <citation type="journal article" date="2019" name="Int. J. Syst. Evol. Microbiol.">
        <title>The Global Catalogue of Microorganisms (GCM) 10K type strain sequencing project: providing services to taxonomists for standard genome sequencing and annotation.</title>
        <authorList>
            <consortium name="The Broad Institute Genomics Platform"/>
            <consortium name="The Broad Institute Genome Sequencing Center for Infectious Disease"/>
            <person name="Wu L."/>
            <person name="Ma J."/>
        </authorList>
    </citation>
    <scope>NUCLEOTIDE SEQUENCE [LARGE SCALE GENOMIC DNA]</scope>
    <source>
        <strain evidence="9">NBRC 108725</strain>
    </source>
</reference>
<feature type="region of interest" description="Disordered" evidence="5">
    <location>
        <begin position="231"/>
        <end position="276"/>
    </location>
</feature>
<dbReference type="PANTHER" id="PTHR43027:SF1">
    <property type="entry name" value="DOXORUBICIN RESISTANCE ABC TRANSPORTER PERMEASE PROTEIN DRRC-RELATED"/>
    <property type="match status" value="1"/>
</dbReference>
<evidence type="ECO:0000256" key="2">
    <source>
        <dbReference type="ARBA" id="ARBA00022692"/>
    </source>
</evidence>
<feature type="transmembrane region" description="Helical" evidence="6">
    <location>
        <begin position="81"/>
        <end position="104"/>
    </location>
</feature>
<feature type="compositionally biased region" description="Low complexity" evidence="5">
    <location>
        <begin position="239"/>
        <end position="276"/>
    </location>
</feature>
<keyword evidence="2 6" id="KW-0812">Transmembrane</keyword>
<evidence type="ECO:0000256" key="3">
    <source>
        <dbReference type="ARBA" id="ARBA00022989"/>
    </source>
</evidence>
<proteinExistence type="predicted"/>
<dbReference type="Pfam" id="PF12698">
    <property type="entry name" value="ABC2_membrane_3"/>
    <property type="match status" value="1"/>
</dbReference>
<evidence type="ECO:0000313" key="8">
    <source>
        <dbReference type="EMBL" id="BDZ45633.1"/>
    </source>
</evidence>
<accession>A0ABM8GBM8</accession>
<feature type="transmembrane region" description="Helical" evidence="6">
    <location>
        <begin position="193"/>
        <end position="214"/>
    </location>
</feature>
<name>A0ABM8GBM8_9MICO</name>
<evidence type="ECO:0000256" key="5">
    <source>
        <dbReference type="SAM" id="MobiDB-lite"/>
    </source>
</evidence>
<feature type="transmembrane region" description="Helical" evidence="6">
    <location>
        <begin position="43"/>
        <end position="61"/>
    </location>
</feature>
<evidence type="ECO:0000256" key="1">
    <source>
        <dbReference type="ARBA" id="ARBA00004141"/>
    </source>
</evidence>
<feature type="transmembrane region" description="Helical" evidence="6">
    <location>
        <begin position="165"/>
        <end position="186"/>
    </location>
</feature>
<dbReference type="InterPro" id="IPR013525">
    <property type="entry name" value="ABC2_TM"/>
</dbReference>
<dbReference type="Proteomes" id="UP001321498">
    <property type="component" value="Chromosome"/>
</dbReference>
<evidence type="ECO:0000256" key="6">
    <source>
        <dbReference type="SAM" id="Phobius"/>
    </source>
</evidence>
<keyword evidence="4 6" id="KW-0472">Membrane</keyword>
<keyword evidence="9" id="KW-1185">Reference proteome</keyword>
<comment type="subcellular location">
    <subcellularLocation>
        <location evidence="1">Membrane</location>
        <topology evidence="1">Multi-pass membrane protein</topology>
    </subcellularLocation>
</comment>
<organism evidence="8 9">
    <name type="scientific">Naasia aerilata</name>
    <dbReference type="NCBI Taxonomy" id="1162966"/>
    <lineage>
        <taxon>Bacteria</taxon>
        <taxon>Bacillati</taxon>
        <taxon>Actinomycetota</taxon>
        <taxon>Actinomycetes</taxon>
        <taxon>Micrococcales</taxon>
        <taxon>Microbacteriaceae</taxon>
        <taxon>Naasia</taxon>
    </lineage>
</organism>
<dbReference type="EMBL" id="AP027731">
    <property type="protein sequence ID" value="BDZ45633.1"/>
    <property type="molecule type" value="Genomic_DNA"/>
</dbReference>
<sequence>MTAAPLAPAAPRPTALPRGRTLRLGLLSAAYEVRTYFRQPDTVFFTFLFPVLFLTIFSVAFSEGDFGRDADGSVISAAQYYLSAMVAAGVLLSGLQNLAVVIAMERSDGTLKRLAGSPLPIASYFLGKLGQVLVTALLQSALLLVVAAFVFGVRLPGDAGHWFTFAWVFLLGVTSSAVLGIGLSALPRSGKTATAVIIPIVLVLQFISGVYLVFSQLPEWLQNVASIFPSSGSRRACGTSSCPSRTPRSRRAGSGTSAASRWSSGSGWSSASCWPV</sequence>
<dbReference type="InterPro" id="IPR052902">
    <property type="entry name" value="ABC-2_transporter"/>
</dbReference>
<evidence type="ECO:0000256" key="4">
    <source>
        <dbReference type="ARBA" id="ARBA00023136"/>
    </source>
</evidence>
<feature type="domain" description="ABC-2 type transporter transmembrane" evidence="7">
    <location>
        <begin position="77"/>
        <end position="231"/>
    </location>
</feature>
<protein>
    <recommendedName>
        <fullName evidence="7">ABC-2 type transporter transmembrane domain-containing protein</fullName>
    </recommendedName>
</protein>
<evidence type="ECO:0000259" key="7">
    <source>
        <dbReference type="Pfam" id="PF12698"/>
    </source>
</evidence>
<gene>
    <name evidence="8" type="ORF">GCM10025866_15420</name>
</gene>
<evidence type="ECO:0000313" key="9">
    <source>
        <dbReference type="Proteomes" id="UP001321498"/>
    </source>
</evidence>
<dbReference type="PANTHER" id="PTHR43027">
    <property type="entry name" value="DOXORUBICIN RESISTANCE ABC TRANSPORTER PERMEASE PROTEIN DRRC-RELATED"/>
    <property type="match status" value="1"/>
</dbReference>
<feature type="transmembrane region" description="Helical" evidence="6">
    <location>
        <begin position="132"/>
        <end position="153"/>
    </location>
</feature>